<reference evidence="4" key="2">
    <citation type="journal article" date="2016" name="Sci. Rep.">
        <title>Dictyocaulus viviparus genome, variome and transcriptome elucidate lungworm biology and support future intervention.</title>
        <authorList>
            <person name="McNulty S.N."/>
            <person name="Strube C."/>
            <person name="Rosa B.A."/>
            <person name="Martin J.C."/>
            <person name="Tyagi R."/>
            <person name="Choi Y.J."/>
            <person name="Wang Q."/>
            <person name="Hallsworth Pepin K."/>
            <person name="Zhang X."/>
            <person name="Ozersky P."/>
            <person name="Wilson R.K."/>
            <person name="Sternberg P.W."/>
            <person name="Gasser R.B."/>
            <person name="Mitreva M."/>
        </authorList>
    </citation>
    <scope>NUCLEOTIDE SEQUENCE [LARGE SCALE GENOMIC DNA]</scope>
    <source>
        <strain evidence="4">HannoverDv2000</strain>
    </source>
</reference>
<dbReference type="OrthoDB" id="10035764at2759"/>
<protein>
    <submittedName>
        <fullName evidence="3">Reprolysin family propeptide</fullName>
    </submittedName>
</protein>
<evidence type="ECO:0000256" key="1">
    <source>
        <dbReference type="ARBA" id="ARBA00023157"/>
    </source>
</evidence>
<evidence type="ECO:0000259" key="2">
    <source>
        <dbReference type="Pfam" id="PF01562"/>
    </source>
</evidence>
<dbReference type="EMBL" id="KN716712">
    <property type="protein sequence ID" value="KJH42085.1"/>
    <property type="molecule type" value="Genomic_DNA"/>
</dbReference>
<keyword evidence="1" id="KW-1015">Disulfide bond</keyword>
<proteinExistence type="predicted"/>
<accession>A0A0D8XBT7</accession>
<evidence type="ECO:0000313" key="3">
    <source>
        <dbReference type="EMBL" id="KJH42085.1"/>
    </source>
</evidence>
<gene>
    <name evidence="3" type="ORF">DICVIV_11929</name>
</gene>
<dbReference type="STRING" id="29172.A0A0D8XBT7"/>
<evidence type="ECO:0000313" key="4">
    <source>
        <dbReference type="Proteomes" id="UP000053766"/>
    </source>
</evidence>
<sequence length="189" mass="21964">MQGIHDKLTRRELQYVFGIEEKHQVPEYQLIKTEKYRKEDGGMRIRFTAWGDEFVLDLQPNHKLVSPHIVVITRNGSDVSERKGLDMDHSCHFKGTISSHGMAPVAISDCRSLMGTLVMHDHFLILQTVPQRIRHHNEEKHLIFKRSPSLLTAFERNIEEEIIRLNDEQESFCDTSESIDDRIAGMIFP</sequence>
<dbReference type="InterPro" id="IPR002870">
    <property type="entry name" value="Peptidase_M12B_N"/>
</dbReference>
<dbReference type="AlphaFoldDB" id="A0A0D8XBT7"/>
<name>A0A0D8XBT7_DICVI</name>
<dbReference type="Proteomes" id="UP000053766">
    <property type="component" value="Unassembled WGS sequence"/>
</dbReference>
<organism evidence="3 4">
    <name type="scientific">Dictyocaulus viviparus</name>
    <name type="common">Bovine lungworm</name>
    <dbReference type="NCBI Taxonomy" id="29172"/>
    <lineage>
        <taxon>Eukaryota</taxon>
        <taxon>Metazoa</taxon>
        <taxon>Ecdysozoa</taxon>
        <taxon>Nematoda</taxon>
        <taxon>Chromadorea</taxon>
        <taxon>Rhabditida</taxon>
        <taxon>Rhabditina</taxon>
        <taxon>Rhabditomorpha</taxon>
        <taxon>Strongyloidea</taxon>
        <taxon>Metastrongylidae</taxon>
        <taxon>Dictyocaulus</taxon>
    </lineage>
</organism>
<feature type="domain" description="Peptidase M12B propeptide" evidence="2">
    <location>
        <begin position="41"/>
        <end position="97"/>
    </location>
</feature>
<keyword evidence="4" id="KW-1185">Reference proteome</keyword>
<dbReference type="Pfam" id="PF01562">
    <property type="entry name" value="Pep_M12B_propep"/>
    <property type="match status" value="1"/>
</dbReference>
<reference evidence="3 4" key="1">
    <citation type="submission" date="2013-11" db="EMBL/GenBank/DDBJ databases">
        <title>Draft genome of the bovine lungworm Dictyocaulus viviparus.</title>
        <authorList>
            <person name="Mitreva M."/>
        </authorList>
    </citation>
    <scope>NUCLEOTIDE SEQUENCE [LARGE SCALE GENOMIC DNA]</scope>
    <source>
        <strain evidence="3 4">HannoverDv2000</strain>
    </source>
</reference>